<proteinExistence type="predicted"/>
<organism evidence="2 3">
    <name type="scientific">Nonomuraea rosea</name>
    <dbReference type="NCBI Taxonomy" id="638574"/>
    <lineage>
        <taxon>Bacteria</taxon>
        <taxon>Bacillati</taxon>
        <taxon>Actinomycetota</taxon>
        <taxon>Actinomycetes</taxon>
        <taxon>Streptosporangiales</taxon>
        <taxon>Streptosporangiaceae</taxon>
        <taxon>Nonomuraea</taxon>
    </lineage>
</organism>
<dbReference type="EMBL" id="BAABDQ010000055">
    <property type="protein sequence ID" value="GAA3617274.1"/>
    <property type="molecule type" value="Genomic_DNA"/>
</dbReference>
<protein>
    <submittedName>
        <fullName evidence="2">Uncharacterized protein</fullName>
    </submittedName>
</protein>
<comment type="caution">
    <text evidence="2">The sequence shown here is derived from an EMBL/GenBank/DDBJ whole genome shotgun (WGS) entry which is preliminary data.</text>
</comment>
<sequence length="59" mass="6613">MTDFPRWSDVRADIVATSGGEEAVAEARRRNQAYIDGHRPAERRKSLGPSQTDVPDLME</sequence>
<accession>A0ABP6ZRY0</accession>
<reference evidence="3" key="1">
    <citation type="journal article" date="2019" name="Int. J. Syst. Evol. Microbiol.">
        <title>The Global Catalogue of Microorganisms (GCM) 10K type strain sequencing project: providing services to taxonomists for standard genome sequencing and annotation.</title>
        <authorList>
            <consortium name="The Broad Institute Genomics Platform"/>
            <consortium name="The Broad Institute Genome Sequencing Center for Infectious Disease"/>
            <person name="Wu L."/>
            <person name="Ma J."/>
        </authorList>
    </citation>
    <scope>NUCLEOTIDE SEQUENCE [LARGE SCALE GENOMIC DNA]</scope>
    <source>
        <strain evidence="3">JCM 17326</strain>
    </source>
</reference>
<dbReference type="RefSeq" id="WP_345577700.1">
    <property type="nucleotide sequence ID" value="NZ_BAABDQ010000055.1"/>
</dbReference>
<name>A0ABP6ZRY0_9ACTN</name>
<feature type="compositionally biased region" description="Basic and acidic residues" evidence="1">
    <location>
        <begin position="36"/>
        <end position="45"/>
    </location>
</feature>
<evidence type="ECO:0000313" key="2">
    <source>
        <dbReference type="EMBL" id="GAA3617274.1"/>
    </source>
</evidence>
<dbReference type="Proteomes" id="UP001500630">
    <property type="component" value="Unassembled WGS sequence"/>
</dbReference>
<evidence type="ECO:0000313" key="3">
    <source>
        <dbReference type="Proteomes" id="UP001500630"/>
    </source>
</evidence>
<keyword evidence="3" id="KW-1185">Reference proteome</keyword>
<gene>
    <name evidence="2" type="ORF">GCM10022419_123380</name>
</gene>
<feature type="region of interest" description="Disordered" evidence="1">
    <location>
        <begin position="19"/>
        <end position="59"/>
    </location>
</feature>
<evidence type="ECO:0000256" key="1">
    <source>
        <dbReference type="SAM" id="MobiDB-lite"/>
    </source>
</evidence>